<proteinExistence type="predicted"/>
<accession>A0ABS2Q9Z2</accession>
<keyword evidence="2" id="KW-1185">Reference proteome</keyword>
<dbReference type="InterPro" id="IPR019667">
    <property type="entry name" value="Uncharacterised_YbaK"/>
</dbReference>
<comment type="caution">
    <text evidence="1">The sequence shown here is derived from an EMBL/GenBank/DDBJ whole genome shotgun (WGS) entry which is preliminary data.</text>
</comment>
<reference evidence="1 2" key="1">
    <citation type="submission" date="2021-01" db="EMBL/GenBank/DDBJ databases">
        <title>Genomic Encyclopedia of Type Strains, Phase IV (KMG-IV): sequencing the most valuable type-strain genomes for metagenomic binning, comparative biology and taxonomic classification.</title>
        <authorList>
            <person name="Goeker M."/>
        </authorList>
    </citation>
    <scope>NUCLEOTIDE SEQUENCE [LARGE SCALE GENOMIC DNA]</scope>
    <source>
        <strain evidence="1 2">DSM 100968</strain>
    </source>
</reference>
<gene>
    <name evidence="1" type="ORF">JOC27_002061</name>
</gene>
<dbReference type="Pfam" id="PF10730">
    <property type="entry name" value="DUF2521"/>
    <property type="match status" value="1"/>
</dbReference>
<evidence type="ECO:0000313" key="2">
    <source>
        <dbReference type="Proteomes" id="UP000823201"/>
    </source>
</evidence>
<dbReference type="Proteomes" id="UP000823201">
    <property type="component" value="Unassembled WGS sequence"/>
</dbReference>
<name>A0ABS2Q9Z2_9BACL</name>
<evidence type="ECO:0008006" key="3">
    <source>
        <dbReference type="Google" id="ProtNLM"/>
    </source>
</evidence>
<sequence>MAVITNFQQRKYNKQLDFERQALRELSFDKIEMTIHRNFDDYLARIPSSGQTALDMSAEYALEAYLLGCSMARFGFYGEDKSVVRQRSQRSMTLLQHDFYEFWRFWSADDPSMTGLEETCGVYLNFWWEDGYETALKRWRLKLQKH</sequence>
<protein>
    <recommendedName>
        <fullName evidence="3">DUF2521 family protein</fullName>
    </recommendedName>
</protein>
<evidence type="ECO:0000313" key="1">
    <source>
        <dbReference type="EMBL" id="MBM7658608.1"/>
    </source>
</evidence>
<organism evidence="1 2">
    <name type="scientific">Sporolactobacillus spathodeae</name>
    <dbReference type="NCBI Taxonomy" id="1465502"/>
    <lineage>
        <taxon>Bacteria</taxon>
        <taxon>Bacillati</taxon>
        <taxon>Bacillota</taxon>
        <taxon>Bacilli</taxon>
        <taxon>Bacillales</taxon>
        <taxon>Sporolactobacillaceae</taxon>
        <taxon>Sporolactobacillus</taxon>
    </lineage>
</organism>
<dbReference type="EMBL" id="JAFBEV010000019">
    <property type="protein sequence ID" value="MBM7658608.1"/>
    <property type="molecule type" value="Genomic_DNA"/>
</dbReference>
<dbReference type="RefSeq" id="WP_205007164.1">
    <property type="nucleotide sequence ID" value="NZ_CBCRXA010000020.1"/>
</dbReference>